<dbReference type="Proteomes" id="UP001234202">
    <property type="component" value="Unassembled WGS sequence"/>
</dbReference>
<organism evidence="1 2">
    <name type="scientific">Naganishia onofrii</name>
    <dbReference type="NCBI Taxonomy" id="1851511"/>
    <lineage>
        <taxon>Eukaryota</taxon>
        <taxon>Fungi</taxon>
        <taxon>Dikarya</taxon>
        <taxon>Basidiomycota</taxon>
        <taxon>Agaricomycotina</taxon>
        <taxon>Tremellomycetes</taxon>
        <taxon>Filobasidiales</taxon>
        <taxon>Filobasidiaceae</taxon>
        <taxon>Naganishia</taxon>
    </lineage>
</organism>
<name>A0ACC2XX71_9TREE</name>
<evidence type="ECO:0000313" key="1">
    <source>
        <dbReference type="EMBL" id="KAJ9128301.1"/>
    </source>
</evidence>
<reference evidence="1" key="1">
    <citation type="submission" date="2023-04" db="EMBL/GenBank/DDBJ databases">
        <title>Draft Genome sequencing of Naganishia species isolated from polar environments using Oxford Nanopore Technology.</title>
        <authorList>
            <person name="Leo P."/>
            <person name="Venkateswaran K."/>
        </authorList>
    </citation>
    <scope>NUCLEOTIDE SEQUENCE</scope>
    <source>
        <strain evidence="1">DBVPG 5303</strain>
    </source>
</reference>
<gene>
    <name evidence="1" type="ORF">QFC24_000594</name>
</gene>
<dbReference type="EMBL" id="JASBWV010000001">
    <property type="protein sequence ID" value="KAJ9128301.1"/>
    <property type="molecule type" value="Genomic_DNA"/>
</dbReference>
<comment type="caution">
    <text evidence="1">The sequence shown here is derived from an EMBL/GenBank/DDBJ whole genome shotgun (WGS) entry which is preliminary data.</text>
</comment>
<evidence type="ECO:0000313" key="2">
    <source>
        <dbReference type="Proteomes" id="UP001234202"/>
    </source>
</evidence>
<sequence length="552" mass="61782">MPSNPIDPHLPPQYEPVRIYQPEDMNDLEDGDVVQAWDYLFQWDKHCRTAAQLEQWRQIPDPLMDEYLTTVPPEKFNPSHDQLQLLLTSETPEAKALLDSITAQPPKGVRATDDEIRLAQECFYRFAGGILLGTFYVSLVGGFSSPRISSVLHQTSYLVAPTVKNRSLTDPTSFTEGEDLNDIAYAPITPQVRERTSVRLLETLQFVLDIMGSPLPIASVDAAQGDVERPSDYDALNASRLGPACLRPLTGEGWKSDGKYNFEKDGYPLNAEDMTATLGSFCIPPIVASLKIGSPMPLHLQAAYISHWRHVGYYLGIPSDILVRHFDVSQSLAPANKIFASLSTHLLAHPIDLEKRNRLPPPTLPLLHTAAGMEPFKTPLTHHFRAARYFLGDELATALNIPQSSPIQLTLMQLSFYAIIYPEYFGMYYPRRNWERTRMQLSQDLLGRMVRSGLKGRRSMFRPHRLVAGQGAKQEGELPDDVKQAEAFGLKLDPSGAYSAVKKYRALMIEMVLVSGVSVAVVGYSVYHLGGKLIDVGSVMMMRSPWTTQHWT</sequence>
<accession>A0ACC2XX71</accession>
<protein>
    <submittedName>
        <fullName evidence="1">Uncharacterized protein</fullName>
    </submittedName>
</protein>
<proteinExistence type="predicted"/>
<keyword evidence="2" id="KW-1185">Reference proteome</keyword>